<accession>A0ABV7D970</accession>
<proteinExistence type="predicted"/>
<keyword evidence="2" id="KW-1185">Reference proteome</keyword>
<evidence type="ECO:0000313" key="1">
    <source>
        <dbReference type="EMBL" id="MFC3053461.1"/>
    </source>
</evidence>
<gene>
    <name evidence="1" type="ORF">ACFOKA_16300</name>
</gene>
<dbReference type="Pfam" id="PF07310">
    <property type="entry name" value="PAS_5"/>
    <property type="match status" value="1"/>
</dbReference>
<comment type="caution">
    <text evidence="1">The sequence shown here is derived from an EMBL/GenBank/DDBJ whole genome shotgun (WGS) entry which is preliminary data.</text>
</comment>
<evidence type="ECO:0000313" key="2">
    <source>
        <dbReference type="Proteomes" id="UP001595444"/>
    </source>
</evidence>
<organism evidence="1 2">
    <name type="scientific">Kordiimonas pumila</name>
    <dbReference type="NCBI Taxonomy" id="2161677"/>
    <lineage>
        <taxon>Bacteria</taxon>
        <taxon>Pseudomonadati</taxon>
        <taxon>Pseudomonadota</taxon>
        <taxon>Alphaproteobacteria</taxon>
        <taxon>Kordiimonadales</taxon>
        <taxon>Kordiimonadaceae</taxon>
        <taxon>Kordiimonas</taxon>
    </lineage>
</organism>
<dbReference type="Proteomes" id="UP001595444">
    <property type="component" value="Unassembled WGS sequence"/>
</dbReference>
<dbReference type="InterPro" id="IPR009922">
    <property type="entry name" value="DUF1457"/>
</dbReference>
<name>A0ABV7D970_9PROT</name>
<dbReference type="RefSeq" id="WP_194215588.1">
    <property type="nucleotide sequence ID" value="NZ_CP061205.1"/>
</dbReference>
<protein>
    <submittedName>
        <fullName evidence="1">PAS domain-containing protein</fullName>
    </submittedName>
</protein>
<reference evidence="2" key="1">
    <citation type="journal article" date="2019" name="Int. J. Syst. Evol. Microbiol.">
        <title>The Global Catalogue of Microorganisms (GCM) 10K type strain sequencing project: providing services to taxonomists for standard genome sequencing and annotation.</title>
        <authorList>
            <consortium name="The Broad Institute Genomics Platform"/>
            <consortium name="The Broad Institute Genome Sequencing Center for Infectious Disease"/>
            <person name="Wu L."/>
            <person name="Ma J."/>
        </authorList>
    </citation>
    <scope>NUCLEOTIDE SEQUENCE [LARGE SCALE GENOMIC DNA]</scope>
    <source>
        <strain evidence="2">KCTC 62164</strain>
    </source>
</reference>
<dbReference type="EMBL" id="JBHRSL010000027">
    <property type="protein sequence ID" value="MFC3053461.1"/>
    <property type="molecule type" value="Genomic_DNA"/>
</dbReference>
<sequence length="231" mass="25591">MLSSEICQFLTYWQSLGGGSKVPARSMLDLRQLTQILPWMYILEMSPDGAIRYRLAGSAIEAAVGCGMAGKIYSDVFSERVHAKVIEELFAVSLVQGCGVLRTGKFSLDNSSLYNLETLTLPFSDARAMGGIILVGVMCPFEYDNDAFVDKWGALNESIEQVYIVPSPRIVTYSNLTKRVSDGLDAINVQLRIVNLKKILEINSLGTHRDYTDVPSHSVEYFAGKTEYIVN</sequence>